<dbReference type="InterPro" id="IPR029063">
    <property type="entry name" value="SAM-dependent_MTases_sf"/>
</dbReference>
<accession>A0ABD2YR56</accession>
<dbReference type="AlphaFoldDB" id="A0ABD2YR56"/>
<dbReference type="EMBL" id="JBJUIK010000012">
    <property type="protein sequence ID" value="KAL3508322.1"/>
    <property type="molecule type" value="Genomic_DNA"/>
</dbReference>
<protein>
    <recommendedName>
        <fullName evidence="1">25S rRNA (uridine-N(3))-methyltransferase BMT5-like domain-containing protein</fullName>
    </recommendedName>
</protein>
<evidence type="ECO:0000313" key="2">
    <source>
        <dbReference type="EMBL" id="KAL3508322.1"/>
    </source>
</evidence>
<proteinExistence type="predicted"/>
<dbReference type="InterPro" id="IPR019446">
    <property type="entry name" value="BMT5-like"/>
</dbReference>
<feature type="domain" description="25S rRNA (uridine-N(3))-methyltransferase BMT5-like" evidence="1">
    <location>
        <begin position="26"/>
        <end position="191"/>
    </location>
</feature>
<gene>
    <name evidence="2" type="ORF">ACH5RR_027723</name>
</gene>
<dbReference type="Pfam" id="PF10354">
    <property type="entry name" value="BMT5-like"/>
    <property type="match status" value="1"/>
</dbReference>
<keyword evidence="3" id="KW-1185">Reference proteome</keyword>
<organism evidence="2 3">
    <name type="scientific">Cinchona calisaya</name>
    <dbReference type="NCBI Taxonomy" id="153742"/>
    <lineage>
        <taxon>Eukaryota</taxon>
        <taxon>Viridiplantae</taxon>
        <taxon>Streptophyta</taxon>
        <taxon>Embryophyta</taxon>
        <taxon>Tracheophyta</taxon>
        <taxon>Spermatophyta</taxon>
        <taxon>Magnoliopsida</taxon>
        <taxon>eudicotyledons</taxon>
        <taxon>Gunneridae</taxon>
        <taxon>Pentapetalae</taxon>
        <taxon>asterids</taxon>
        <taxon>lamiids</taxon>
        <taxon>Gentianales</taxon>
        <taxon>Rubiaceae</taxon>
        <taxon>Cinchonoideae</taxon>
        <taxon>Cinchoneae</taxon>
        <taxon>Cinchona</taxon>
    </lineage>
</organism>
<sequence length="359" mass="40850">MADGGKGGGEEEEKWIKYYSSNHEILLVGEGDFSFSLCLAKSFGSASNIVASSLDSFDNLIKMYKDAKCNLENLKNLGASLLHGLDATKMKLHTNLRMRKFDRIIFNFPHAGFHGKEDEIRLIRMHRKLVNGFLHNARCMLRADGEIHINHKTTAPFCHWNLLDLANRNFLTTIECVDFRIEDYPGYSNKRGARPRCNDSFPLGDCSTFKFILTPAAEKYKPRNSDLAQGESLSLPVIPIHLQKQPIPFNRQPQINPIGRINNVLDHTGLSLHNNPRNECFRIFGEYLNHASETFARTDYDVSHSVHEALRVGYERYVAGNPGRSLSGYIDILQELRHLSSLRSTWLRKRLAAVCHPQL</sequence>
<comment type="caution">
    <text evidence="2">The sequence shown here is derived from an EMBL/GenBank/DDBJ whole genome shotgun (WGS) entry which is preliminary data.</text>
</comment>
<dbReference type="PANTHER" id="PTHR11538">
    <property type="entry name" value="PHENYLALANYL-TRNA SYNTHETASE"/>
    <property type="match status" value="1"/>
</dbReference>
<dbReference type="FunFam" id="3.40.50.150:FF:000440">
    <property type="entry name" value="Os09g0479300 protein"/>
    <property type="match status" value="1"/>
</dbReference>
<dbReference type="Proteomes" id="UP001630127">
    <property type="component" value="Unassembled WGS sequence"/>
</dbReference>
<dbReference type="SUPFAM" id="SSF53335">
    <property type="entry name" value="S-adenosyl-L-methionine-dependent methyltransferases"/>
    <property type="match status" value="1"/>
</dbReference>
<dbReference type="PANTHER" id="PTHR11538:SF26">
    <property type="entry name" value="FERREDOXIN-FOLD ANTICODON-BINDING DOMAIN-CONTAINING PROTEIN 1"/>
    <property type="match status" value="1"/>
</dbReference>
<name>A0ABD2YR56_9GENT</name>
<reference evidence="2 3" key="1">
    <citation type="submission" date="2024-11" db="EMBL/GenBank/DDBJ databases">
        <title>A near-complete genome assembly of Cinchona calisaya.</title>
        <authorList>
            <person name="Lian D.C."/>
            <person name="Zhao X.W."/>
            <person name="Wei L."/>
        </authorList>
    </citation>
    <scope>NUCLEOTIDE SEQUENCE [LARGE SCALE GENOMIC DNA]</scope>
    <source>
        <tissue evidence="2">Nenye</tissue>
    </source>
</reference>
<evidence type="ECO:0000313" key="3">
    <source>
        <dbReference type="Proteomes" id="UP001630127"/>
    </source>
</evidence>
<evidence type="ECO:0000259" key="1">
    <source>
        <dbReference type="Pfam" id="PF10354"/>
    </source>
</evidence>